<dbReference type="HOGENOM" id="CLU_2569784_0_0_6"/>
<dbReference type="OrthoDB" id="6106748at2"/>
<name>F2JYX0_MARM1</name>
<feature type="chain" id="PRO_5003284493" description="Secreted protein" evidence="1">
    <location>
        <begin position="23"/>
        <end position="81"/>
    </location>
</feature>
<proteinExistence type="predicted"/>
<evidence type="ECO:0000313" key="2">
    <source>
        <dbReference type="EMBL" id="ADZ90835.1"/>
    </source>
</evidence>
<dbReference type="Proteomes" id="UP000001062">
    <property type="component" value="Chromosome"/>
</dbReference>
<gene>
    <name evidence="2" type="ordered locus">Marme_1571</name>
</gene>
<dbReference type="AlphaFoldDB" id="F2JYX0"/>
<accession>F2JYX0</accession>
<evidence type="ECO:0008006" key="4">
    <source>
        <dbReference type="Google" id="ProtNLM"/>
    </source>
</evidence>
<feature type="signal peptide" evidence="1">
    <location>
        <begin position="1"/>
        <end position="22"/>
    </location>
</feature>
<organism evidence="2 3">
    <name type="scientific">Marinomonas mediterranea (strain ATCC 700492 / JCM 21426 / NBRC 103028 / MMB-1)</name>
    <dbReference type="NCBI Taxonomy" id="717774"/>
    <lineage>
        <taxon>Bacteria</taxon>
        <taxon>Pseudomonadati</taxon>
        <taxon>Pseudomonadota</taxon>
        <taxon>Gammaproteobacteria</taxon>
        <taxon>Oceanospirillales</taxon>
        <taxon>Oceanospirillaceae</taxon>
        <taxon>Marinomonas</taxon>
    </lineage>
</organism>
<sequence length="81" mass="9257" precursor="true">MKLFKKWSLVAVIMGLSMSAYAEDSCTPKLTKYIESLTKNTKNQYVSAKQRETSQNLLNKIARLKSDTRNSDCAVFDKMFP</sequence>
<protein>
    <recommendedName>
        <fullName evidence="4">Secreted protein</fullName>
    </recommendedName>
</protein>
<dbReference type="EMBL" id="CP002583">
    <property type="protein sequence ID" value="ADZ90835.1"/>
    <property type="molecule type" value="Genomic_DNA"/>
</dbReference>
<dbReference type="KEGG" id="mme:Marme_1571"/>
<evidence type="ECO:0000313" key="3">
    <source>
        <dbReference type="Proteomes" id="UP000001062"/>
    </source>
</evidence>
<evidence type="ECO:0000256" key="1">
    <source>
        <dbReference type="SAM" id="SignalP"/>
    </source>
</evidence>
<reference evidence="2 3" key="1">
    <citation type="journal article" date="2012" name="Stand. Genomic Sci.">
        <title>Complete genome sequence of the melanogenic marine bacterium Marinomonas mediterranea type strain (MMB-1(T)).</title>
        <authorList>
            <person name="Lucas-Elio P."/>
            <person name="Goodwin L."/>
            <person name="Woyke T."/>
            <person name="Pitluck S."/>
            <person name="Nolan M."/>
            <person name="Kyrpides N.C."/>
            <person name="Detter J.C."/>
            <person name="Copeland A."/>
            <person name="Teshima H."/>
            <person name="Bruce D."/>
            <person name="Detter C."/>
            <person name="Tapia R."/>
            <person name="Han S."/>
            <person name="Land M.L."/>
            <person name="Ivanova N."/>
            <person name="Mikhailova N."/>
            <person name="Johnston A.W."/>
            <person name="Sanchez-Amat A."/>
        </authorList>
    </citation>
    <scope>NUCLEOTIDE SEQUENCE [LARGE SCALE GENOMIC DNA]</scope>
    <source>
        <strain evidence="3">ATCC 700492 / JCM 21426 / NBRC 103028 / MMB-1</strain>
    </source>
</reference>
<keyword evidence="1" id="KW-0732">Signal</keyword>
<keyword evidence="3" id="KW-1185">Reference proteome</keyword>
<dbReference type="PATRIC" id="fig|717774.3.peg.1632"/>
<dbReference type="RefSeq" id="WP_013660740.1">
    <property type="nucleotide sequence ID" value="NC_015276.1"/>
</dbReference>